<dbReference type="GeneID" id="81372165"/>
<dbReference type="RefSeq" id="XP_056483805.1">
    <property type="nucleotide sequence ID" value="XM_056633185.1"/>
</dbReference>
<reference evidence="8" key="2">
    <citation type="journal article" date="2023" name="IMA Fungus">
        <title>Comparative genomic study of the Penicillium genus elucidates a diverse pangenome and 15 lateral gene transfer events.</title>
        <authorList>
            <person name="Petersen C."/>
            <person name="Sorensen T."/>
            <person name="Nielsen M.R."/>
            <person name="Sondergaard T.E."/>
            <person name="Sorensen J.L."/>
            <person name="Fitzpatrick D.A."/>
            <person name="Frisvad J.C."/>
            <person name="Nielsen K.L."/>
        </authorList>
    </citation>
    <scope>NUCLEOTIDE SEQUENCE</scope>
    <source>
        <strain evidence="8">IBT 29677</strain>
    </source>
</reference>
<evidence type="ECO:0000256" key="4">
    <source>
        <dbReference type="ARBA" id="ARBA00022964"/>
    </source>
</evidence>
<evidence type="ECO:0000256" key="1">
    <source>
        <dbReference type="ARBA" id="ARBA00001954"/>
    </source>
</evidence>
<evidence type="ECO:0000256" key="3">
    <source>
        <dbReference type="ARBA" id="ARBA00022723"/>
    </source>
</evidence>
<protein>
    <recommendedName>
        <fullName evidence="7">TauD/TfdA-like domain-containing protein</fullName>
    </recommendedName>
</protein>
<evidence type="ECO:0000256" key="6">
    <source>
        <dbReference type="ARBA" id="ARBA00023004"/>
    </source>
</evidence>
<dbReference type="PANTHER" id="PTHR30468:SF10">
    <property type="entry name" value="TAUD_TFDA-LIKE DOMAIN-CONTAINING PROTEIN"/>
    <property type="match status" value="1"/>
</dbReference>
<keyword evidence="3" id="KW-0479">Metal-binding</keyword>
<name>A0A9W9VMU6_9EURO</name>
<dbReference type="GO" id="GO:0016706">
    <property type="term" value="F:2-oxoglutarate-dependent dioxygenase activity"/>
    <property type="evidence" value="ECO:0007669"/>
    <property type="project" value="TreeGrafter"/>
</dbReference>
<proteinExistence type="inferred from homology"/>
<dbReference type="EMBL" id="JAPZBU010000009">
    <property type="protein sequence ID" value="KAJ5386007.1"/>
    <property type="molecule type" value="Genomic_DNA"/>
</dbReference>
<comment type="cofactor">
    <cofactor evidence="1">
        <name>Fe(2+)</name>
        <dbReference type="ChEBI" id="CHEBI:29033"/>
    </cofactor>
</comment>
<evidence type="ECO:0000313" key="8">
    <source>
        <dbReference type="EMBL" id="KAJ5386007.1"/>
    </source>
</evidence>
<accession>A0A9W9VMU6</accession>
<evidence type="ECO:0000259" key="7">
    <source>
        <dbReference type="Pfam" id="PF02668"/>
    </source>
</evidence>
<dbReference type="InterPro" id="IPR003819">
    <property type="entry name" value="TauD/TfdA-like"/>
</dbReference>
<sequence>MTPSVDTQLENATSQSSETSSLVQKITLSGYILEPLKYSGSLDEYESSDVTTAIGREYPSVQLSSILDDERKIRDLAITVSRRGVVFFRNQDITSDQQKILGQKLGELTGKPDTSKVIALAVKRNISVDENGKLDDEISVISSEVNRKYYGGRFAKNSGLLASQGWHADITFEKVPSDYAILKITHLPEDQTGGDTLWASGYEVYDRLSTPIQKLADTLKAVHYQPSFNNVAKEHDIDLISGDRGAPENTGFDFKASHPLVRTNPVTGWKSLFGAAGQVENGWIEGVTKRESEILKQYFNQLIAENHDLQVRFKWGTNDLAIWDNRSVFHTATNDYDGKRQGTRVVSLGEIPYYDPASTSRQEALAQEA</sequence>
<dbReference type="InterPro" id="IPR051323">
    <property type="entry name" value="AtsK-like"/>
</dbReference>
<evidence type="ECO:0000313" key="9">
    <source>
        <dbReference type="Proteomes" id="UP001147747"/>
    </source>
</evidence>
<dbReference type="Gene3D" id="3.60.130.10">
    <property type="entry name" value="Clavaminate synthase-like"/>
    <property type="match status" value="1"/>
</dbReference>
<dbReference type="SUPFAM" id="SSF51197">
    <property type="entry name" value="Clavaminate synthase-like"/>
    <property type="match status" value="1"/>
</dbReference>
<dbReference type="Pfam" id="PF02668">
    <property type="entry name" value="TauD"/>
    <property type="match status" value="1"/>
</dbReference>
<evidence type="ECO:0000256" key="2">
    <source>
        <dbReference type="ARBA" id="ARBA00005896"/>
    </source>
</evidence>
<evidence type="ECO:0000256" key="5">
    <source>
        <dbReference type="ARBA" id="ARBA00023002"/>
    </source>
</evidence>
<feature type="domain" description="TauD/TfdA-like" evidence="7">
    <location>
        <begin position="48"/>
        <end position="344"/>
    </location>
</feature>
<keyword evidence="9" id="KW-1185">Reference proteome</keyword>
<comment type="caution">
    <text evidence="8">The sequence shown here is derived from an EMBL/GenBank/DDBJ whole genome shotgun (WGS) entry which is preliminary data.</text>
</comment>
<keyword evidence="6" id="KW-0408">Iron</keyword>
<keyword evidence="4" id="KW-0223">Dioxygenase</keyword>
<dbReference type="GO" id="GO:0046872">
    <property type="term" value="F:metal ion binding"/>
    <property type="evidence" value="ECO:0007669"/>
    <property type="project" value="UniProtKB-KW"/>
</dbReference>
<reference evidence="8" key="1">
    <citation type="submission" date="2022-12" db="EMBL/GenBank/DDBJ databases">
        <authorList>
            <person name="Petersen C."/>
        </authorList>
    </citation>
    <scope>NUCLEOTIDE SEQUENCE</scope>
    <source>
        <strain evidence="8">IBT 29677</strain>
    </source>
</reference>
<dbReference type="PANTHER" id="PTHR30468">
    <property type="entry name" value="ALPHA-KETOGLUTARATE-DEPENDENT SULFONATE DIOXYGENASE"/>
    <property type="match status" value="1"/>
</dbReference>
<organism evidence="8 9">
    <name type="scientific">Penicillium cosmopolitanum</name>
    <dbReference type="NCBI Taxonomy" id="1131564"/>
    <lineage>
        <taxon>Eukaryota</taxon>
        <taxon>Fungi</taxon>
        <taxon>Dikarya</taxon>
        <taxon>Ascomycota</taxon>
        <taxon>Pezizomycotina</taxon>
        <taxon>Eurotiomycetes</taxon>
        <taxon>Eurotiomycetidae</taxon>
        <taxon>Eurotiales</taxon>
        <taxon>Aspergillaceae</taxon>
        <taxon>Penicillium</taxon>
    </lineage>
</organism>
<gene>
    <name evidence="8" type="ORF">N7509_008548</name>
</gene>
<keyword evidence="5" id="KW-0560">Oxidoreductase</keyword>
<dbReference type="Proteomes" id="UP001147747">
    <property type="component" value="Unassembled WGS sequence"/>
</dbReference>
<dbReference type="OrthoDB" id="10257314at2759"/>
<dbReference type="InterPro" id="IPR042098">
    <property type="entry name" value="TauD-like_sf"/>
</dbReference>
<comment type="similarity">
    <text evidence="2">Belongs to the TfdA dioxygenase family.</text>
</comment>
<dbReference type="AlphaFoldDB" id="A0A9W9VMU6"/>
<dbReference type="GO" id="GO:0005737">
    <property type="term" value="C:cytoplasm"/>
    <property type="evidence" value="ECO:0007669"/>
    <property type="project" value="TreeGrafter"/>
</dbReference>